<reference evidence="2 3" key="1">
    <citation type="journal article" date="2018" name="Nat. Ecol. Evol.">
        <title>Pezizomycetes genomes reveal the molecular basis of ectomycorrhizal truffle lifestyle.</title>
        <authorList>
            <person name="Murat C."/>
            <person name="Payen T."/>
            <person name="Noel B."/>
            <person name="Kuo A."/>
            <person name="Morin E."/>
            <person name="Chen J."/>
            <person name="Kohler A."/>
            <person name="Krizsan K."/>
            <person name="Balestrini R."/>
            <person name="Da Silva C."/>
            <person name="Montanini B."/>
            <person name="Hainaut M."/>
            <person name="Levati E."/>
            <person name="Barry K.W."/>
            <person name="Belfiori B."/>
            <person name="Cichocki N."/>
            <person name="Clum A."/>
            <person name="Dockter R.B."/>
            <person name="Fauchery L."/>
            <person name="Guy J."/>
            <person name="Iotti M."/>
            <person name="Le Tacon F."/>
            <person name="Lindquist E.A."/>
            <person name="Lipzen A."/>
            <person name="Malagnac F."/>
            <person name="Mello A."/>
            <person name="Molinier V."/>
            <person name="Miyauchi S."/>
            <person name="Poulain J."/>
            <person name="Riccioni C."/>
            <person name="Rubini A."/>
            <person name="Sitrit Y."/>
            <person name="Splivallo R."/>
            <person name="Traeger S."/>
            <person name="Wang M."/>
            <person name="Zifcakova L."/>
            <person name="Wipf D."/>
            <person name="Zambonelli A."/>
            <person name="Paolocci F."/>
            <person name="Nowrousian M."/>
            <person name="Ottonello S."/>
            <person name="Baldrian P."/>
            <person name="Spatafora J.W."/>
            <person name="Henrissat B."/>
            <person name="Nagy L.G."/>
            <person name="Aury J.M."/>
            <person name="Wincker P."/>
            <person name="Grigoriev I.V."/>
            <person name="Bonfante P."/>
            <person name="Martin F.M."/>
        </authorList>
    </citation>
    <scope>NUCLEOTIDE SEQUENCE [LARGE SCALE GENOMIC DNA]</scope>
    <source>
        <strain evidence="2 3">RN42</strain>
    </source>
</reference>
<protein>
    <recommendedName>
        <fullName evidence="1">F-box domain-containing protein</fullName>
    </recommendedName>
</protein>
<dbReference type="Pfam" id="PF12937">
    <property type="entry name" value="F-box-like"/>
    <property type="match status" value="1"/>
</dbReference>
<dbReference type="AlphaFoldDB" id="A0A3N4IJE3"/>
<proteinExistence type="predicted"/>
<name>A0A3N4IJE3_ASCIM</name>
<dbReference type="InterPro" id="IPR001810">
    <property type="entry name" value="F-box_dom"/>
</dbReference>
<dbReference type="Gene3D" id="1.20.1280.50">
    <property type="match status" value="1"/>
</dbReference>
<gene>
    <name evidence="2" type="ORF">BJ508DRAFT_376294</name>
</gene>
<accession>A0A3N4IJE3</accession>
<dbReference type="InterPro" id="IPR036047">
    <property type="entry name" value="F-box-like_dom_sf"/>
</dbReference>
<dbReference type="EMBL" id="ML119677">
    <property type="protein sequence ID" value="RPA81754.1"/>
    <property type="molecule type" value="Genomic_DNA"/>
</dbReference>
<evidence type="ECO:0000313" key="2">
    <source>
        <dbReference type="EMBL" id="RPA81754.1"/>
    </source>
</evidence>
<dbReference type="SUPFAM" id="SSF81383">
    <property type="entry name" value="F-box domain"/>
    <property type="match status" value="1"/>
</dbReference>
<dbReference type="SMART" id="SM00256">
    <property type="entry name" value="FBOX"/>
    <property type="match status" value="1"/>
</dbReference>
<organism evidence="2 3">
    <name type="scientific">Ascobolus immersus RN42</name>
    <dbReference type="NCBI Taxonomy" id="1160509"/>
    <lineage>
        <taxon>Eukaryota</taxon>
        <taxon>Fungi</taxon>
        <taxon>Dikarya</taxon>
        <taxon>Ascomycota</taxon>
        <taxon>Pezizomycotina</taxon>
        <taxon>Pezizomycetes</taxon>
        <taxon>Pezizales</taxon>
        <taxon>Ascobolaceae</taxon>
        <taxon>Ascobolus</taxon>
    </lineage>
</organism>
<feature type="domain" description="F-box" evidence="1">
    <location>
        <begin position="59"/>
        <end position="100"/>
    </location>
</feature>
<dbReference type="Proteomes" id="UP000275078">
    <property type="component" value="Unassembled WGS sequence"/>
</dbReference>
<sequence>MVARWPERHQLTVTEPPRKLLPHFLNATNFIQQSPRGPPAIHPMGNEPSTPSKRTPLQLPNELLHQILTLVADPSTYLTASLVSHNWRNAALDQINRRTFSKRWFSAHCNDEYAPSLIEYTARYIRRHCMQPEEGCVVKFLPVPYDPVTYAYYDESGPRLVPNDCLGEERYAWMERLVVRMAKAAKESEIGVAHYRSVEDVPLDLEDVVLASILCELYRARERDRVPVVEDRSENFHELDHHEYLIGMDVVRNDYICDCGGGPGGV</sequence>
<dbReference type="CDD" id="cd09917">
    <property type="entry name" value="F-box_SF"/>
    <property type="match status" value="1"/>
</dbReference>
<evidence type="ECO:0000259" key="1">
    <source>
        <dbReference type="SMART" id="SM00256"/>
    </source>
</evidence>
<evidence type="ECO:0000313" key="3">
    <source>
        <dbReference type="Proteomes" id="UP000275078"/>
    </source>
</evidence>
<keyword evidence="3" id="KW-1185">Reference proteome</keyword>